<dbReference type="EMBL" id="BARS01007909">
    <property type="protein sequence ID" value="GAF71053.1"/>
    <property type="molecule type" value="Genomic_DNA"/>
</dbReference>
<accession>X0RQK9</accession>
<comment type="caution">
    <text evidence="1">The sequence shown here is derived from an EMBL/GenBank/DDBJ whole genome shotgun (WGS) entry which is preliminary data.</text>
</comment>
<dbReference type="AlphaFoldDB" id="X0RQK9"/>
<gene>
    <name evidence="1" type="ORF">S01H1_15151</name>
</gene>
<protein>
    <submittedName>
        <fullName evidence="1">Uncharacterized protein</fullName>
    </submittedName>
</protein>
<sequence length="158" mass="17517">DPIETTELYPFPIAQLSMPLNKRRTSTWTVFSDSLAKLLPENEDLANCIGRTFHMKLTAGHMMWDGAKGEATSRESWEVTGLSGEGTTVNVVDATAKALELLDGKSEQEWNQLVFQDPAIKADSALMNDIIYRKFLATQEAAGKATKDDNGVWHITKD</sequence>
<name>X0RQK9_9ZZZZ</name>
<evidence type="ECO:0000313" key="1">
    <source>
        <dbReference type="EMBL" id="GAF71053.1"/>
    </source>
</evidence>
<feature type="non-terminal residue" evidence="1">
    <location>
        <position position="1"/>
    </location>
</feature>
<reference evidence="1" key="1">
    <citation type="journal article" date="2014" name="Front. Microbiol.">
        <title>High frequency of phylogenetically diverse reductive dehalogenase-homologous genes in deep subseafloor sedimentary metagenomes.</title>
        <authorList>
            <person name="Kawai M."/>
            <person name="Futagami T."/>
            <person name="Toyoda A."/>
            <person name="Takaki Y."/>
            <person name="Nishi S."/>
            <person name="Hori S."/>
            <person name="Arai W."/>
            <person name="Tsubouchi T."/>
            <person name="Morono Y."/>
            <person name="Uchiyama I."/>
            <person name="Ito T."/>
            <person name="Fujiyama A."/>
            <person name="Inagaki F."/>
            <person name="Takami H."/>
        </authorList>
    </citation>
    <scope>NUCLEOTIDE SEQUENCE</scope>
    <source>
        <strain evidence="1">Expedition CK06-06</strain>
    </source>
</reference>
<proteinExistence type="predicted"/>
<organism evidence="1">
    <name type="scientific">marine sediment metagenome</name>
    <dbReference type="NCBI Taxonomy" id="412755"/>
    <lineage>
        <taxon>unclassified sequences</taxon>
        <taxon>metagenomes</taxon>
        <taxon>ecological metagenomes</taxon>
    </lineage>
</organism>